<evidence type="ECO:0000256" key="13">
    <source>
        <dbReference type="ARBA" id="ARBA00048600"/>
    </source>
</evidence>
<evidence type="ECO:0008006" key="24">
    <source>
        <dbReference type="Google" id="ProtNLM"/>
    </source>
</evidence>
<dbReference type="EMBL" id="HBIW01015240">
    <property type="protein sequence ID" value="CAE0697702.1"/>
    <property type="molecule type" value="Transcribed_RNA"/>
</dbReference>
<dbReference type="InterPro" id="IPR005481">
    <property type="entry name" value="BC-like_N"/>
</dbReference>
<keyword evidence="9" id="KW-0275">Fatty acid biosynthesis</keyword>
<dbReference type="PROSITE" id="PS50968">
    <property type="entry name" value="BIOTINYL_LIPOYL"/>
    <property type="match status" value="1"/>
</dbReference>
<dbReference type="InterPro" id="IPR011762">
    <property type="entry name" value="COA_CT_N"/>
</dbReference>
<evidence type="ECO:0000256" key="6">
    <source>
        <dbReference type="ARBA" id="ARBA00022832"/>
    </source>
</evidence>
<feature type="domain" description="CoA carboxyltransferase N-terminal" evidence="19">
    <location>
        <begin position="1467"/>
        <end position="1813"/>
    </location>
</feature>
<evidence type="ECO:0000256" key="11">
    <source>
        <dbReference type="ARBA" id="ARBA00023268"/>
    </source>
</evidence>
<feature type="domain" description="Lipoyl-binding" evidence="16">
    <location>
        <begin position="712"/>
        <end position="791"/>
    </location>
</feature>
<dbReference type="Gene3D" id="2.40.50.100">
    <property type="match status" value="1"/>
</dbReference>
<dbReference type="Gene3D" id="3.90.226.10">
    <property type="entry name" value="2-enoyl-CoA Hydratase, Chain A, domain 1"/>
    <property type="match status" value="2"/>
</dbReference>
<evidence type="ECO:0000259" key="16">
    <source>
        <dbReference type="PROSITE" id="PS50968"/>
    </source>
</evidence>
<feature type="domain" description="ATP-grasp" evidence="17">
    <location>
        <begin position="234"/>
        <end position="434"/>
    </location>
</feature>
<dbReference type="InterPro" id="IPR001882">
    <property type="entry name" value="Biotin_BS"/>
</dbReference>
<dbReference type="InterPro" id="IPR000089">
    <property type="entry name" value="Biotin_lipoyl"/>
</dbReference>
<gene>
    <name evidence="21" type="ORF">PCAL00307_LOCUS13138</name>
    <name evidence="22" type="ORF">PECAL_6P14140</name>
</gene>
<dbReference type="Gene3D" id="2.40.460.10">
    <property type="entry name" value="Biotin dependent carboxylase carboxyltransferase"/>
    <property type="match status" value="1"/>
</dbReference>
<feature type="domain" description="Biotin carboxylation" evidence="18">
    <location>
        <begin position="77"/>
        <end position="588"/>
    </location>
</feature>
<evidence type="ECO:0000256" key="2">
    <source>
        <dbReference type="ARBA" id="ARBA00004956"/>
    </source>
</evidence>
<sequence>MARLSIALALLATAHAFTGPLAPRAPHKNALVAPQQKGVRNWLTKLKAAVADPAPVAAETKQDRLAEYVAAKGGTRVIRRVLIANNGMAATKSIMSMRRWAYLELGDERALEFIVMATPEDLNANAEFVRLADEYVEVPGGSNTNNYANVKLIVDTASRLGVDAVWPGWGHASENPKLPRALKEKGIAFMGPPAPVMSVLGDKIAANILAQTAKVPSIPWSGSFGNPGDDGPLQANLQEDGTIPRETFEAGCVHSAEEALAAAERVQYPVMLKASEGGGGKGIRMCKNAEELSAAFPQVENEQPGSPIFVMQLMTGARHLEVQVVGDEHGNAVALNGRDCSTQRRFQKIFEEAPPTKPSGGIARPDVFADMELKAKQLVQNIGYVGAGTVEYLYNAANDDYFFLELNPRLQVEHPCTEGVTGVNLPATQLQVAMGIPLPNMPEVRRLYGIDESDTTTTLDLDDPNTKYRPIQKHVLAARITAENPDESFKPTSGKVERVSFQSTPAVWGYFSVGANGGVHEFADSQFGHLFATGEDREAARKALVLALKELKVRGEIRNPVEYLVQLLETDDFKSNNIDTSWLDGILAAKSINTHVDDSVVVASAALFRAHEACKAARSEFESALERGQFSTAGLDALDTFDLDIVVSDVKYTVTVKRTGDASFDLVTNGGPALAASVREQPDGTLLASYGGISHQLTGQEEPLGLRIIVDGATVFVPAAFDPSEIRSDVTGKIVRWLKEDGESVEKGETFAEVEAMKMIMPLKAADAGTVSPKMAAGSVIEAGDLLAGLELDDPSKARSITPFQGDSLGLEEASAVKQDALLTYRSIFDQLSTAMDGYDALGEDAVDAVGRLVEAIADPDVFRLQVREVAGAIGQKMPAELDAALAKVAASIDVAGLESELAAYENEPAVQSLRDLAAQWAGGAAGVAADAVADLLDRFLAVEEKFVGRADEDAATRELIKASSKKDAADVLLAHGKLKARSALARALVAAVPRVQALSGRATDEERARLERDLDRVAALEAAGPGYATVSLAAGMARLRQNVPPFDARLASLKNDISKASDLSTFASNPQLGSYTRGVDLLTELFDDPTVGVKAAEVYVRRMYSAHDILDISITKKDEHLEASWWYKFRNDDAAKAPLRFGKLVLFDDAASAVAGLSATVEGFGDELRSGLQTHSSWVADPSDETPVNTIHLLLKSNEATTDDKALVATLEQALAGVQNAVEAARLRSVNFVATDAPYYPRYFTFVNPTCIEFGAQPGPYREDPLRRGMRPTFYHLLELGAVERNFLTMPLPTVNRDLRVYVGDDRAGRAKNPKFAAQSVFVRRLTHSRDFFEGGCARLLDKALDALDMALLDARVKPTASGRVYVNVIPPVEFESAKELDQEFQKTLGGYLAARATRLLAARVDEIEVKFAFKTAGGVIPVRGVATSAEGPWLSLRTYIERVDPVTGVTLSYCDVEGNNCVVEPYPAADAVSKKRATARRIGTTYAYDFVGLLATAQLQAWRDRNDQVVAFGGEPIDIPSSDSVVVAEELLFDDDAEYGVSTKGSRPVGTNDVGMVGFSCTFRTPEYPEGREVVIVANDVTYQSGSFGVAEDDFFAKVTRFAAARGVPRVYLSSNSGARIGLVEALKPLVGVKWVSNDPSKGLEYLYVTPEDLEKLPSGSVDVKPKNRNGHHEIEAIIGSDDQVPDGIGVENLRGSGTIAGETSRAYEETFTLSYVSGRSVGIGAYLNRLGQRVIQMKTGPMILTGFQALNKLLGKAVYTSQDQLGGQQIMVPNGVTHLGVDDDYEGCEAIVRWLSYVPATANDLKPGLLAPADPVDRPVTARPPADGSPYDVRELLDNADGTGLFDKGSFTETLAGWGKTVVAGRAKLGGIPFGVISVETRTVEAVVPADPANPDSRESIKPQAGQVWYPDSAHKTAQAIADFGRGEKLPLMILANWRGFSGGTRDMYDEVLKFGAKIVDELTKYDMPVFVYIPPKAELRGGAWVVVDPTINSDFMEMYADPESRGGILEPPGICEVKFRSPDQKKVMARTDAELAKLLAQPASAERDAAVAAREAKLAPLYQQVAIEFADLHDRAGRMKAKGVIRDVVSWEGARGYFYKRAARRLAVDALAKGISRQGGSLADATSKVEAFCDCDWSDDDAVLSYFDAHAREAAAMVDEAEKEALVQKLKGIFAGRADAGALVAAAMA</sequence>
<dbReference type="InterPro" id="IPR016185">
    <property type="entry name" value="PreATP-grasp_dom_sf"/>
</dbReference>
<evidence type="ECO:0000256" key="7">
    <source>
        <dbReference type="ARBA" id="ARBA00022840"/>
    </source>
</evidence>
<dbReference type="InterPro" id="IPR049074">
    <property type="entry name" value="ACCA_BT"/>
</dbReference>
<evidence type="ECO:0000256" key="4">
    <source>
        <dbReference type="ARBA" id="ARBA00022598"/>
    </source>
</evidence>
<keyword evidence="11" id="KW-0511">Multifunctional enzyme</keyword>
<dbReference type="PROSITE" id="PS00188">
    <property type="entry name" value="BIOTIN"/>
    <property type="match status" value="1"/>
</dbReference>
<dbReference type="SUPFAM" id="SSF52440">
    <property type="entry name" value="PreATP-grasp domain"/>
    <property type="match status" value="1"/>
</dbReference>
<feature type="signal peptide" evidence="15">
    <location>
        <begin position="1"/>
        <end position="16"/>
    </location>
</feature>
<keyword evidence="5 14" id="KW-0547">Nucleotide-binding</keyword>
<keyword evidence="3" id="KW-0444">Lipid biosynthesis</keyword>
<dbReference type="InterPro" id="IPR013815">
    <property type="entry name" value="ATP_grasp_subdomain_1"/>
</dbReference>
<comment type="cofactor">
    <cofactor evidence="1">
        <name>biotin</name>
        <dbReference type="ChEBI" id="CHEBI:57586"/>
    </cofactor>
</comment>
<dbReference type="SUPFAM" id="SSF51230">
    <property type="entry name" value="Single hybrid motif"/>
    <property type="match status" value="1"/>
</dbReference>
<evidence type="ECO:0000256" key="9">
    <source>
        <dbReference type="ARBA" id="ARBA00023160"/>
    </source>
</evidence>
<evidence type="ECO:0000256" key="8">
    <source>
        <dbReference type="ARBA" id="ARBA00023098"/>
    </source>
</evidence>
<keyword evidence="10" id="KW-0092">Biotin</keyword>
<dbReference type="InterPro" id="IPR011053">
    <property type="entry name" value="Single_hybrid_motif"/>
</dbReference>
<dbReference type="PROSITE" id="PS50980">
    <property type="entry name" value="COA_CT_NTER"/>
    <property type="match status" value="1"/>
</dbReference>
<keyword evidence="7 14" id="KW-0067">ATP-binding</keyword>
<name>A0A7S4E9A5_9STRA</name>
<evidence type="ECO:0000256" key="1">
    <source>
        <dbReference type="ARBA" id="ARBA00001953"/>
    </source>
</evidence>
<dbReference type="PANTHER" id="PTHR45728:SF3">
    <property type="entry name" value="ACETYL-COA CARBOXYLASE"/>
    <property type="match status" value="1"/>
</dbReference>
<keyword evidence="6" id="KW-0276">Fatty acid metabolism</keyword>
<dbReference type="CDD" id="cd06850">
    <property type="entry name" value="biotinyl_domain"/>
    <property type="match status" value="1"/>
</dbReference>
<dbReference type="InterPro" id="IPR011764">
    <property type="entry name" value="Biotin_carboxylation_dom"/>
</dbReference>
<dbReference type="Pfam" id="PF21385">
    <property type="entry name" value="ACCA_BT"/>
    <property type="match status" value="1"/>
</dbReference>
<reference evidence="22" key="2">
    <citation type="submission" date="2021-11" db="EMBL/GenBank/DDBJ databases">
        <authorList>
            <consortium name="Genoscope - CEA"/>
            <person name="William W."/>
        </authorList>
    </citation>
    <scope>NUCLEOTIDE SEQUENCE</scope>
</reference>
<dbReference type="PROSITE" id="PS00866">
    <property type="entry name" value="CPSASE_1"/>
    <property type="match status" value="1"/>
</dbReference>
<dbReference type="InterPro" id="IPR013537">
    <property type="entry name" value="AcCoA_COase_cen"/>
</dbReference>
<dbReference type="Gene3D" id="3.30.1490.20">
    <property type="entry name" value="ATP-grasp fold, A domain"/>
    <property type="match status" value="1"/>
</dbReference>
<evidence type="ECO:0000313" key="22">
    <source>
        <dbReference type="EMBL" id="CAH0379776.1"/>
    </source>
</evidence>
<dbReference type="EMBL" id="CAKKNE010000006">
    <property type="protein sequence ID" value="CAH0379776.1"/>
    <property type="molecule type" value="Genomic_DNA"/>
</dbReference>
<dbReference type="Pfam" id="PF02785">
    <property type="entry name" value="Biotin_carb_C"/>
    <property type="match status" value="1"/>
</dbReference>
<keyword evidence="8" id="KW-0443">Lipid metabolism</keyword>
<dbReference type="GO" id="GO:0004075">
    <property type="term" value="F:biotin carboxylase activity"/>
    <property type="evidence" value="ECO:0007669"/>
    <property type="project" value="UniProtKB-EC"/>
</dbReference>
<organism evidence="21">
    <name type="scientific">Pelagomonas calceolata</name>
    <dbReference type="NCBI Taxonomy" id="35677"/>
    <lineage>
        <taxon>Eukaryota</taxon>
        <taxon>Sar</taxon>
        <taxon>Stramenopiles</taxon>
        <taxon>Ochrophyta</taxon>
        <taxon>Pelagophyceae</taxon>
        <taxon>Pelagomonadales</taxon>
        <taxon>Pelagomonadaceae</taxon>
        <taxon>Pelagomonas</taxon>
    </lineage>
</organism>
<dbReference type="PROSITE" id="PS50975">
    <property type="entry name" value="ATP_GRASP"/>
    <property type="match status" value="1"/>
</dbReference>
<feature type="domain" description="CoA carboxyltransferase C-terminal" evidence="20">
    <location>
        <begin position="1818"/>
        <end position="2121"/>
    </location>
</feature>
<dbReference type="SUPFAM" id="SSF51246">
    <property type="entry name" value="Rudiment single hybrid motif"/>
    <property type="match status" value="1"/>
</dbReference>
<evidence type="ECO:0000313" key="23">
    <source>
        <dbReference type="Proteomes" id="UP000789595"/>
    </source>
</evidence>
<dbReference type="PROSITE" id="PS50989">
    <property type="entry name" value="COA_CT_CTER"/>
    <property type="match status" value="1"/>
</dbReference>
<dbReference type="PROSITE" id="PS00867">
    <property type="entry name" value="CPSASE_2"/>
    <property type="match status" value="1"/>
</dbReference>
<protein>
    <recommendedName>
        <fullName evidence="24">Acetyl-CoA carboxylase</fullName>
    </recommendedName>
</protein>
<dbReference type="InterPro" id="IPR029045">
    <property type="entry name" value="ClpP/crotonase-like_dom_sf"/>
</dbReference>
<evidence type="ECO:0000259" key="19">
    <source>
        <dbReference type="PROSITE" id="PS50980"/>
    </source>
</evidence>
<dbReference type="InterPro" id="IPR005482">
    <property type="entry name" value="Biotin_COase_C"/>
</dbReference>
<evidence type="ECO:0000256" key="14">
    <source>
        <dbReference type="PROSITE-ProRule" id="PRU00409"/>
    </source>
</evidence>
<dbReference type="Pfam" id="PF00364">
    <property type="entry name" value="Biotin_lipoyl"/>
    <property type="match status" value="1"/>
</dbReference>
<proteinExistence type="predicted"/>
<dbReference type="InterPro" id="IPR049076">
    <property type="entry name" value="ACCA"/>
</dbReference>
<dbReference type="Gene3D" id="3.30.470.20">
    <property type="entry name" value="ATP-grasp fold, B domain"/>
    <property type="match status" value="1"/>
</dbReference>
<dbReference type="UniPathway" id="UPA00655">
    <property type="reaction ID" value="UER00711"/>
</dbReference>
<dbReference type="Pfam" id="PF08326">
    <property type="entry name" value="ACC_central"/>
    <property type="match status" value="1"/>
</dbReference>
<dbReference type="SUPFAM" id="SSF56059">
    <property type="entry name" value="Glutathione synthetase ATP-binding domain-like"/>
    <property type="match status" value="1"/>
</dbReference>
<feature type="chain" id="PRO_5035593750" description="Acetyl-CoA carboxylase" evidence="15">
    <location>
        <begin position="17"/>
        <end position="2193"/>
    </location>
</feature>
<dbReference type="GO" id="GO:2001295">
    <property type="term" value="P:malonyl-CoA biosynthetic process"/>
    <property type="evidence" value="ECO:0007669"/>
    <property type="project" value="UniProtKB-UniPathway"/>
</dbReference>
<dbReference type="SMART" id="SM00878">
    <property type="entry name" value="Biotin_carb_C"/>
    <property type="match status" value="1"/>
</dbReference>
<accession>A0A7S4E9A5</accession>
<dbReference type="InterPro" id="IPR011054">
    <property type="entry name" value="Rudment_hybrid_motif"/>
</dbReference>
<keyword evidence="4" id="KW-0436">Ligase</keyword>
<dbReference type="GO" id="GO:0006633">
    <property type="term" value="P:fatty acid biosynthetic process"/>
    <property type="evidence" value="ECO:0007669"/>
    <property type="project" value="UniProtKB-KW"/>
</dbReference>
<comment type="catalytic activity">
    <reaction evidence="12">
        <text>hydrogencarbonate + acetyl-CoA + ATP = malonyl-CoA + ADP + phosphate + H(+)</text>
        <dbReference type="Rhea" id="RHEA:11308"/>
        <dbReference type="ChEBI" id="CHEBI:15378"/>
        <dbReference type="ChEBI" id="CHEBI:17544"/>
        <dbReference type="ChEBI" id="CHEBI:30616"/>
        <dbReference type="ChEBI" id="CHEBI:43474"/>
        <dbReference type="ChEBI" id="CHEBI:57288"/>
        <dbReference type="ChEBI" id="CHEBI:57384"/>
        <dbReference type="ChEBI" id="CHEBI:456216"/>
        <dbReference type="EC" id="6.4.1.2"/>
    </reaction>
</comment>
<dbReference type="InterPro" id="IPR011761">
    <property type="entry name" value="ATP-grasp"/>
</dbReference>
<dbReference type="InterPro" id="IPR005479">
    <property type="entry name" value="CPAse_ATP-bd"/>
</dbReference>
<evidence type="ECO:0000256" key="5">
    <source>
        <dbReference type="ARBA" id="ARBA00022741"/>
    </source>
</evidence>
<evidence type="ECO:0000256" key="3">
    <source>
        <dbReference type="ARBA" id="ARBA00022516"/>
    </source>
</evidence>
<comment type="pathway">
    <text evidence="2">Lipid metabolism; malonyl-CoA biosynthesis; malonyl-CoA from acetyl-CoA: step 1/1.</text>
</comment>
<dbReference type="SUPFAM" id="SSF52096">
    <property type="entry name" value="ClpP/crotonase"/>
    <property type="match status" value="2"/>
</dbReference>
<keyword evidence="15" id="KW-0732">Signal</keyword>
<evidence type="ECO:0000259" key="17">
    <source>
        <dbReference type="PROSITE" id="PS50975"/>
    </source>
</evidence>
<dbReference type="GO" id="GO:0005524">
    <property type="term" value="F:ATP binding"/>
    <property type="evidence" value="ECO:0007669"/>
    <property type="project" value="UniProtKB-UniRule"/>
</dbReference>
<dbReference type="Pfam" id="PF01039">
    <property type="entry name" value="Carboxyl_trans"/>
    <property type="match status" value="1"/>
</dbReference>
<dbReference type="GO" id="GO:0003989">
    <property type="term" value="F:acetyl-CoA carboxylase activity"/>
    <property type="evidence" value="ECO:0007669"/>
    <property type="project" value="UniProtKB-EC"/>
</dbReference>
<dbReference type="InterPro" id="IPR011763">
    <property type="entry name" value="COA_CT_C"/>
</dbReference>
<evidence type="ECO:0000313" key="21">
    <source>
        <dbReference type="EMBL" id="CAE0697702.1"/>
    </source>
</evidence>
<dbReference type="OrthoDB" id="196847at2759"/>
<evidence type="ECO:0000256" key="15">
    <source>
        <dbReference type="SAM" id="SignalP"/>
    </source>
</evidence>
<dbReference type="FunFam" id="2.40.50.100:FF:000005">
    <property type="entry name" value="Acetyl-CoA carboxylase 1"/>
    <property type="match status" value="1"/>
</dbReference>
<dbReference type="Gene3D" id="3.40.50.20">
    <property type="match status" value="1"/>
</dbReference>
<dbReference type="Gene3D" id="3.90.1770.10">
    <property type="entry name" value="PreATP-grasp domain"/>
    <property type="match status" value="1"/>
</dbReference>
<evidence type="ECO:0000259" key="18">
    <source>
        <dbReference type="PROSITE" id="PS50979"/>
    </source>
</evidence>
<reference evidence="21" key="1">
    <citation type="submission" date="2021-01" db="EMBL/GenBank/DDBJ databases">
        <authorList>
            <person name="Corre E."/>
            <person name="Pelletier E."/>
            <person name="Niang G."/>
            <person name="Scheremetjew M."/>
            <person name="Finn R."/>
            <person name="Kale V."/>
            <person name="Holt S."/>
            <person name="Cochrane G."/>
            <person name="Meng A."/>
            <person name="Brown T."/>
            <person name="Cohen L."/>
        </authorList>
    </citation>
    <scope>NUCLEOTIDE SEQUENCE</scope>
    <source>
        <strain evidence="21">CCMP1756</strain>
    </source>
</reference>
<dbReference type="GO" id="GO:0046872">
    <property type="term" value="F:metal ion binding"/>
    <property type="evidence" value="ECO:0007669"/>
    <property type="project" value="InterPro"/>
</dbReference>
<evidence type="ECO:0000256" key="10">
    <source>
        <dbReference type="ARBA" id="ARBA00023267"/>
    </source>
</evidence>
<keyword evidence="23" id="KW-1185">Reference proteome</keyword>
<dbReference type="Pfam" id="PF02786">
    <property type="entry name" value="CPSase_L_D2"/>
    <property type="match status" value="1"/>
</dbReference>
<dbReference type="FunFam" id="3.30.1490.20:FF:000003">
    <property type="entry name" value="acetyl-CoA carboxylase isoform X1"/>
    <property type="match status" value="1"/>
</dbReference>
<dbReference type="InterPro" id="IPR034733">
    <property type="entry name" value="AcCoA_carboxyl_beta"/>
</dbReference>
<dbReference type="Pfam" id="PF00289">
    <property type="entry name" value="Biotin_carb_N"/>
    <property type="match status" value="1"/>
</dbReference>
<dbReference type="PROSITE" id="PS50979">
    <property type="entry name" value="BC"/>
    <property type="match status" value="1"/>
</dbReference>
<dbReference type="FunFam" id="3.40.50.20:FF:000005">
    <property type="entry name" value="acetyl-CoA carboxylase isoform X2"/>
    <property type="match status" value="1"/>
</dbReference>
<evidence type="ECO:0000259" key="20">
    <source>
        <dbReference type="PROSITE" id="PS50989"/>
    </source>
</evidence>
<dbReference type="Proteomes" id="UP000789595">
    <property type="component" value="Unassembled WGS sequence"/>
</dbReference>
<evidence type="ECO:0000256" key="12">
    <source>
        <dbReference type="ARBA" id="ARBA00048065"/>
    </source>
</evidence>
<comment type="catalytic activity">
    <reaction evidence="13">
        <text>N(6)-biotinyl-L-lysyl-[protein] + hydrogencarbonate + ATP = N(6)-carboxybiotinyl-L-lysyl-[protein] + ADP + phosphate + H(+)</text>
        <dbReference type="Rhea" id="RHEA:13501"/>
        <dbReference type="Rhea" id="RHEA-COMP:10505"/>
        <dbReference type="Rhea" id="RHEA-COMP:10506"/>
        <dbReference type="ChEBI" id="CHEBI:15378"/>
        <dbReference type="ChEBI" id="CHEBI:17544"/>
        <dbReference type="ChEBI" id="CHEBI:30616"/>
        <dbReference type="ChEBI" id="CHEBI:43474"/>
        <dbReference type="ChEBI" id="CHEBI:83144"/>
        <dbReference type="ChEBI" id="CHEBI:83145"/>
        <dbReference type="ChEBI" id="CHEBI:456216"/>
        <dbReference type="EC" id="6.3.4.14"/>
    </reaction>
</comment>
<dbReference type="PANTHER" id="PTHR45728">
    <property type="entry name" value="ACETYL-COA CARBOXYLASE, ISOFORM A"/>
    <property type="match status" value="1"/>
</dbReference>